<gene>
    <name evidence="8" type="primary">SUL2</name>
    <name evidence="8" type="ORF">FIM1_2604</name>
</gene>
<dbReference type="NCBIfam" id="TIGR00815">
    <property type="entry name" value="sulP"/>
    <property type="match status" value="1"/>
</dbReference>
<evidence type="ECO:0000256" key="5">
    <source>
        <dbReference type="SAM" id="MobiDB-lite"/>
    </source>
</evidence>
<keyword evidence="3 6" id="KW-1133">Transmembrane helix</keyword>
<dbReference type="SUPFAM" id="SSF52091">
    <property type="entry name" value="SpoIIaa-like"/>
    <property type="match status" value="1"/>
</dbReference>
<reference evidence="8 9" key="2">
    <citation type="submission" date="2019-11" db="EMBL/GenBank/DDBJ databases">
        <authorList>
            <person name="Lu H."/>
        </authorList>
    </citation>
    <scope>NUCLEOTIDE SEQUENCE [LARGE SCALE GENOMIC DNA]</scope>
    <source>
        <strain evidence="8 9">FIM1</strain>
    </source>
</reference>
<comment type="subcellular location">
    <subcellularLocation>
        <location evidence="1">Membrane</location>
        <topology evidence="1">Multi-pass membrane protein</topology>
    </subcellularLocation>
</comment>
<dbReference type="InterPro" id="IPR011547">
    <property type="entry name" value="SLC26A/SulP_dom"/>
</dbReference>
<organism evidence="8 9">
    <name type="scientific">Kluyveromyces marxianus</name>
    <name type="common">Yeast</name>
    <name type="synonym">Candida kefyr</name>
    <dbReference type="NCBI Taxonomy" id="4911"/>
    <lineage>
        <taxon>Eukaryota</taxon>
        <taxon>Fungi</taxon>
        <taxon>Dikarya</taxon>
        <taxon>Ascomycota</taxon>
        <taxon>Saccharomycotina</taxon>
        <taxon>Saccharomycetes</taxon>
        <taxon>Saccharomycetales</taxon>
        <taxon>Saccharomycetaceae</taxon>
        <taxon>Kluyveromyces</taxon>
    </lineage>
</organism>
<dbReference type="PROSITE" id="PS50801">
    <property type="entry name" value="STAS"/>
    <property type="match status" value="1"/>
</dbReference>
<feature type="transmembrane region" description="Helical" evidence="6">
    <location>
        <begin position="555"/>
        <end position="577"/>
    </location>
</feature>
<accession>A0ABX6EVR6</accession>
<dbReference type="Pfam" id="PF00916">
    <property type="entry name" value="Sulfate_transp"/>
    <property type="match status" value="1"/>
</dbReference>
<dbReference type="InterPro" id="IPR018045">
    <property type="entry name" value="S04_transporter_CS"/>
</dbReference>
<evidence type="ECO:0000256" key="1">
    <source>
        <dbReference type="ARBA" id="ARBA00004141"/>
    </source>
</evidence>
<evidence type="ECO:0000256" key="3">
    <source>
        <dbReference type="ARBA" id="ARBA00022989"/>
    </source>
</evidence>
<dbReference type="InterPro" id="IPR001902">
    <property type="entry name" value="SLC26A/SulP_fam"/>
</dbReference>
<dbReference type="PROSITE" id="PS01130">
    <property type="entry name" value="SLC26A"/>
    <property type="match status" value="1"/>
</dbReference>
<dbReference type="Proteomes" id="UP000422736">
    <property type="component" value="Chromosome 4"/>
</dbReference>
<feature type="transmembrane region" description="Helical" evidence="6">
    <location>
        <begin position="374"/>
        <end position="398"/>
    </location>
</feature>
<dbReference type="CDD" id="cd07042">
    <property type="entry name" value="STAS_SulP_like_sulfate_transporter"/>
    <property type="match status" value="1"/>
</dbReference>
<feature type="compositionally biased region" description="Low complexity" evidence="5">
    <location>
        <begin position="639"/>
        <end position="648"/>
    </location>
</feature>
<evidence type="ECO:0000313" key="9">
    <source>
        <dbReference type="Proteomes" id="UP000422736"/>
    </source>
</evidence>
<feature type="transmembrane region" description="Helical" evidence="6">
    <location>
        <begin position="332"/>
        <end position="353"/>
    </location>
</feature>
<evidence type="ECO:0000256" key="4">
    <source>
        <dbReference type="ARBA" id="ARBA00023136"/>
    </source>
</evidence>
<evidence type="ECO:0000259" key="7">
    <source>
        <dbReference type="PROSITE" id="PS50801"/>
    </source>
</evidence>
<evidence type="ECO:0000256" key="2">
    <source>
        <dbReference type="ARBA" id="ARBA00022692"/>
    </source>
</evidence>
<feature type="region of interest" description="Disordered" evidence="5">
    <location>
        <begin position="1"/>
        <end position="31"/>
    </location>
</feature>
<evidence type="ECO:0000256" key="6">
    <source>
        <dbReference type="SAM" id="Phobius"/>
    </source>
</evidence>
<feature type="region of interest" description="Disordered" evidence="5">
    <location>
        <begin position="632"/>
        <end position="652"/>
    </location>
</feature>
<reference evidence="8 9" key="1">
    <citation type="submission" date="2016-03" db="EMBL/GenBank/DDBJ databases">
        <title>How can Kluyveromyces marxianus grow so fast - potential evolutionary course in Saccharomyces Complex revealed by comparative genomics.</title>
        <authorList>
            <person name="Mo W."/>
            <person name="Lu W."/>
            <person name="Yang X."/>
            <person name="Qi J."/>
            <person name="Lv H."/>
        </authorList>
    </citation>
    <scope>NUCLEOTIDE SEQUENCE [LARGE SCALE GENOMIC DNA]</scope>
    <source>
        <strain evidence="8 9">FIM1</strain>
    </source>
</reference>
<keyword evidence="4 6" id="KW-0472">Membrane</keyword>
<feature type="transmembrane region" description="Helical" evidence="6">
    <location>
        <begin position="511"/>
        <end position="531"/>
    </location>
</feature>
<keyword evidence="9" id="KW-1185">Reference proteome</keyword>
<sequence>MVSHQLVSDRGKNYDSVDGDSINKYSDESPDFDQLEQEYDDLKTSEIIAPHISNGHSIGSSPRHHHLYDDMHLDSIVDTTYQDEESILKGTSTGKTGIEDVTVRNIYTYDSLQVPNYEEPIVNLKDAYDEKIKPYVRLQSVTDYLLSLFPLLKWIHHYNLSWLYNDVVAGITVGCVLVPQSMSYAQIASLPPQYGLYSSFVGAFIYSFFATSKDVCIGPVAVMSLETAKVIARVTKKVGDSNPEITAPIIATTLSLICGAIALGVGLLRLGFLVEFISLNAVAGFMTGSAINIVAGQVPALMGYGKAVNTRAATYKVIINSLKHLPDTKLDAVFGLIPLVILYVWKYFCGTLGPKLVDRYVTRRDPKRASIYKLVLFYAQALRNAFVIILFTLISWGITRHKKKKDYPISVLGKVPSGLKHVGVMKLPDGLVSHLGSELPSAVIILVLEHIAISKSFGRVNDYKVVPDQELIAIGVTNLISTFFNAYPATGSFSRSALKAKCNVKTPLSGLFTGSCVLLALYCLTGAFYYIPKACLSAVIIHAVSDLVASYKTTWNFYLMNPLDFVCFLVTVLITIFSSIENGIYFAMCWSAAMLLLKVVFPTGQFLGYVELCEVTNAEVNKSIDRIIIAEPSKDGSSDDNTTDSNGKPVENVKIQVNSNKLTDQESTTGAAAAAGNLNHAHLQYHVKWMPLDNNYQHELNPEVVVHPPPPGVIVYRPTESWTYVNCSRQYDKIFARVKELTRPGKSARHVRKVDRVWNDPGEWEPPYLLRKLFKFKKSDSSSADLEGRQVQDSRPILKVLAMDWSQVNQIDSTGIQNLVDLRKAINKYANRQVEFHFSGIISPWIKRGLVNAGFGTINEEFSDESLLVGHTSYNLVKSRGEHEDEEQTVALYTANGVNLPFFHIDMPDFHKWHL</sequence>
<keyword evidence="2 6" id="KW-0812">Transmembrane</keyword>
<feature type="transmembrane region" description="Helical" evidence="6">
    <location>
        <begin position="245"/>
        <end position="265"/>
    </location>
</feature>
<feature type="transmembrane region" description="Helical" evidence="6">
    <location>
        <begin position="471"/>
        <end position="490"/>
    </location>
</feature>
<evidence type="ECO:0000313" key="8">
    <source>
        <dbReference type="EMBL" id="QGN15906.1"/>
    </source>
</evidence>
<dbReference type="PANTHER" id="PTHR11814">
    <property type="entry name" value="SULFATE TRANSPORTER"/>
    <property type="match status" value="1"/>
</dbReference>
<feature type="transmembrane region" description="Helical" evidence="6">
    <location>
        <begin position="584"/>
        <end position="601"/>
    </location>
</feature>
<feature type="domain" description="STAS" evidence="7">
    <location>
        <begin position="801"/>
        <end position="855"/>
    </location>
</feature>
<dbReference type="InterPro" id="IPR002645">
    <property type="entry name" value="STAS_dom"/>
</dbReference>
<name>A0ABX6EVR6_KLUMA</name>
<feature type="transmembrane region" description="Helical" evidence="6">
    <location>
        <begin position="272"/>
        <end position="295"/>
    </location>
</feature>
<dbReference type="Gene3D" id="3.30.750.24">
    <property type="entry name" value="STAS domain"/>
    <property type="match status" value="1"/>
</dbReference>
<dbReference type="EMBL" id="CP015057">
    <property type="protein sequence ID" value="QGN15906.1"/>
    <property type="molecule type" value="Genomic_DNA"/>
</dbReference>
<protein>
    <submittedName>
        <fullName evidence="8">Sulfate permease 2</fullName>
    </submittedName>
</protein>
<dbReference type="InterPro" id="IPR036513">
    <property type="entry name" value="STAS_dom_sf"/>
</dbReference>
<proteinExistence type="predicted"/>